<dbReference type="Gene3D" id="2.30.30.240">
    <property type="entry name" value="PRC-barrel domain"/>
    <property type="match status" value="1"/>
</dbReference>
<dbReference type="EMBL" id="BDGJ01000101">
    <property type="protein sequence ID" value="GAW92826.1"/>
    <property type="molecule type" value="Genomic_DNA"/>
</dbReference>
<keyword evidence="4 5" id="KW-0143">Chaperone</keyword>
<dbReference type="HAMAP" id="MF_00014">
    <property type="entry name" value="Ribosome_mat_RimM"/>
    <property type="match status" value="1"/>
</dbReference>
<dbReference type="InterPro" id="IPR011033">
    <property type="entry name" value="PRC_barrel-like_sf"/>
</dbReference>
<reference evidence="9" key="1">
    <citation type="journal article" date="2017" name="Appl. Environ. Microbiol.">
        <title>Genomic analysis of Calderihabitans maritimus KKC1, a thermophilic hydrogenogenic carboxydotrophic bacterium isolated from marine sediment.</title>
        <authorList>
            <person name="Omae K."/>
            <person name="Yoneda Y."/>
            <person name="Fukuyama Y."/>
            <person name="Yoshida T."/>
            <person name="Sako Y."/>
        </authorList>
    </citation>
    <scope>NUCLEOTIDE SEQUENCE [LARGE SCALE GENOMIC DNA]</scope>
    <source>
        <strain evidence="9">KKC1</strain>
    </source>
</reference>
<dbReference type="GO" id="GO:0006364">
    <property type="term" value="P:rRNA processing"/>
    <property type="evidence" value="ECO:0007669"/>
    <property type="project" value="UniProtKB-UniRule"/>
</dbReference>
<evidence type="ECO:0000313" key="8">
    <source>
        <dbReference type="EMBL" id="GAW92826.1"/>
    </source>
</evidence>
<dbReference type="RefSeq" id="WP_238134252.1">
    <property type="nucleotide sequence ID" value="NZ_BDGJ01000101.1"/>
</dbReference>
<dbReference type="Pfam" id="PF24986">
    <property type="entry name" value="PRC_RimM"/>
    <property type="match status" value="1"/>
</dbReference>
<evidence type="ECO:0000313" key="9">
    <source>
        <dbReference type="Proteomes" id="UP000197032"/>
    </source>
</evidence>
<dbReference type="GO" id="GO:0042274">
    <property type="term" value="P:ribosomal small subunit biogenesis"/>
    <property type="evidence" value="ECO:0007669"/>
    <property type="project" value="UniProtKB-UniRule"/>
</dbReference>
<sequence>MMVEPLIAIGKITTTHGHRGEVRVYPLTDFPERFQRLGKVYVQKEDMRELHVERARFHKQFVIVKFKEINDMNEALQLKDYLIKINRSEVVPLPEGHYYIFQLVGSEVYSDKGEFLGELVDVHRTGSNDVYVVQNPDTGEEILIPALKDVVKKIDLEENKLVVELLPGLRE</sequence>
<dbReference type="PANTHER" id="PTHR33692:SF1">
    <property type="entry name" value="RIBOSOME MATURATION FACTOR RIMM"/>
    <property type="match status" value="1"/>
</dbReference>
<dbReference type="InterPro" id="IPR002676">
    <property type="entry name" value="RimM_N"/>
</dbReference>
<keyword evidence="2 5" id="KW-0690">Ribosome biogenesis</keyword>
<dbReference type="Gene3D" id="2.40.30.60">
    <property type="entry name" value="RimM"/>
    <property type="match status" value="1"/>
</dbReference>
<dbReference type="InterPro" id="IPR056792">
    <property type="entry name" value="PRC_RimM"/>
</dbReference>
<dbReference type="Pfam" id="PF01782">
    <property type="entry name" value="RimM"/>
    <property type="match status" value="1"/>
</dbReference>
<dbReference type="GO" id="GO:0005840">
    <property type="term" value="C:ribosome"/>
    <property type="evidence" value="ECO:0007669"/>
    <property type="project" value="InterPro"/>
</dbReference>
<dbReference type="InterPro" id="IPR011961">
    <property type="entry name" value="RimM"/>
</dbReference>
<dbReference type="SUPFAM" id="SSF50346">
    <property type="entry name" value="PRC-barrel domain"/>
    <property type="match status" value="1"/>
</dbReference>
<organism evidence="8 9">
    <name type="scientific">Calderihabitans maritimus</name>
    <dbReference type="NCBI Taxonomy" id="1246530"/>
    <lineage>
        <taxon>Bacteria</taxon>
        <taxon>Bacillati</taxon>
        <taxon>Bacillota</taxon>
        <taxon>Clostridia</taxon>
        <taxon>Neomoorellales</taxon>
        <taxon>Calderihabitantaceae</taxon>
        <taxon>Calderihabitans</taxon>
    </lineage>
</organism>
<comment type="caution">
    <text evidence="8">The sequence shown here is derived from an EMBL/GenBank/DDBJ whole genome shotgun (WGS) entry which is preliminary data.</text>
</comment>
<feature type="domain" description="RimM N-terminal" evidence="6">
    <location>
        <begin position="9"/>
        <end position="88"/>
    </location>
</feature>
<dbReference type="GO" id="GO:0005737">
    <property type="term" value="C:cytoplasm"/>
    <property type="evidence" value="ECO:0007669"/>
    <property type="project" value="UniProtKB-SubCell"/>
</dbReference>
<dbReference type="PANTHER" id="PTHR33692">
    <property type="entry name" value="RIBOSOME MATURATION FACTOR RIMM"/>
    <property type="match status" value="1"/>
</dbReference>
<gene>
    <name evidence="5" type="primary">rimM</name>
    <name evidence="8" type="ORF">KKC1_19750</name>
</gene>
<evidence type="ECO:0000256" key="1">
    <source>
        <dbReference type="ARBA" id="ARBA00022490"/>
    </source>
</evidence>
<evidence type="ECO:0000256" key="3">
    <source>
        <dbReference type="ARBA" id="ARBA00022552"/>
    </source>
</evidence>
<evidence type="ECO:0000259" key="7">
    <source>
        <dbReference type="Pfam" id="PF24986"/>
    </source>
</evidence>
<comment type="function">
    <text evidence="5">An accessory protein needed during the final step in the assembly of 30S ribosomal subunit, possibly for assembly of the head region. Essential for efficient processing of 16S rRNA. May be needed both before and after RbfA during the maturation of 16S rRNA. It has affinity for free ribosomal 30S subunits but not for 70S ribosomes.</text>
</comment>
<keyword evidence="1 5" id="KW-0963">Cytoplasm</keyword>
<comment type="domain">
    <text evidence="5">The PRC barrel domain binds ribosomal protein uS19.</text>
</comment>
<dbReference type="Proteomes" id="UP000197032">
    <property type="component" value="Unassembled WGS sequence"/>
</dbReference>
<comment type="subcellular location">
    <subcellularLocation>
        <location evidence="5">Cytoplasm</location>
    </subcellularLocation>
</comment>
<feature type="domain" description="Ribosome maturation factor RimM PRC barrel" evidence="7">
    <location>
        <begin position="101"/>
        <end position="168"/>
    </location>
</feature>
<evidence type="ECO:0000256" key="4">
    <source>
        <dbReference type="ARBA" id="ARBA00023186"/>
    </source>
</evidence>
<accession>A0A1Z5HTF9</accession>
<keyword evidence="9" id="KW-1185">Reference proteome</keyword>
<evidence type="ECO:0000259" key="6">
    <source>
        <dbReference type="Pfam" id="PF01782"/>
    </source>
</evidence>
<evidence type="ECO:0000256" key="5">
    <source>
        <dbReference type="HAMAP-Rule" id="MF_00014"/>
    </source>
</evidence>
<dbReference type="InterPro" id="IPR009000">
    <property type="entry name" value="Transl_B-barrel_sf"/>
</dbReference>
<dbReference type="GO" id="GO:0043022">
    <property type="term" value="F:ribosome binding"/>
    <property type="evidence" value="ECO:0007669"/>
    <property type="project" value="InterPro"/>
</dbReference>
<dbReference type="NCBIfam" id="TIGR02273">
    <property type="entry name" value="16S_RimM"/>
    <property type="match status" value="1"/>
</dbReference>
<comment type="similarity">
    <text evidence="5">Belongs to the RimM family.</text>
</comment>
<dbReference type="AlphaFoldDB" id="A0A1Z5HTF9"/>
<keyword evidence="3 5" id="KW-0698">rRNA processing</keyword>
<dbReference type="SUPFAM" id="SSF50447">
    <property type="entry name" value="Translation proteins"/>
    <property type="match status" value="1"/>
</dbReference>
<evidence type="ECO:0000256" key="2">
    <source>
        <dbReference type="ARBA" id="ARBA00022517"/>
    </source>
</evidence>
<proteinExistence type="inferred from homology"/>
<dbReference type="InterPro" id="IPR036976">
    <property type="entry name" value="RimM_N_sf"/>
</dbReference>
<protein>
    <recommendedName>
        <fullName evidence="5">Ribosome maturation factor RimM</fullName>
    </recommendedName>
</protein>
<name>A0A1Z5HTF9_9FIRM</name>
<comment type="subunit">
    <text evidence="5">Binds ribosomal protein uS19.</text>
</comment>